<keyword evidence="2" id="KW-1185">Reference proteome</keyword>
<name>A0ACB8QAB1_9AGAM</name>
<proteinExistence type="predicted"/>
<protein>
    <submittedName>
        <fullName evidence="1">Uncharacterized protein</fullName>
    </submittedName>
</protein>
<dbReference type="EMBL" id="MU273733">
    <property type="protein sequence ID" value="KAI0028658.1"/>
    <property type="molecule type" value="Genomic_DNA"/>
</dbReference>
<reference evidence="1" key="2">
    <citation type="journal article" date="2022" name="New Phytol.">
        <title>Evolutionary transition to the ectomycorrhizal habit in the genomes of a hyperdiverse lineage of mushroom-forming fungi.</title>
        <authorList>
            <person name="Looney B."/>
            <person name="Miyauchi S."/>
            <person name="Morin E."/>
            <person name="Drula E."/>
            <person name="Courty P.E."/>
            <person name="Kohler A."/>
            <person name="Kuo A."/>
            <person name="LaButti K."/>
            <person name="Pangilinan J."/>
            <person name="Lipzen A."/>
            <person name="Riley R."/>
            <person name="Andreopoulos W."/>
            <person name="He G."/>
            <person name="Johnson J."/>
            <person name="Nolan M."/>
            <person name="Tritt A."/>
            <person name="Barry K.W."/>
            <person name="Grigoriev I.V."/>
            <person name="Nagy L.G."/>
            <person name="Hibbett D."/>
            <person name="Henrissat B."/>
            <person name="Matheny P.B."/>
            <person name="Labbe J."/>
            <person name="Martin F.M."/>
        </authorList>
    </citation>
    <scope>NUCLEOTIDE SEQUENCE</scope>
    <source>
        <strain evidence="1">EC-137</strain>
    </source>
</reference>
<feature type="non-terminal residue" evidence="1">
    <location>
        <position position="150"/>
    </location>
</feature>
<dbReference type="Proteomes" id="UP000814128">
    <property type="component" value="Unassembled WGS sequence"/>
</dbReference>
<reference evidence="1" key="1">
    <citation type="submission" date="2021-02" db="EMBL/GenBank/DDBJ databases">
        <authorList>
            <consortium name="DOE Joint Genome Institute"/>
            <person name="Ahrendt S."/>
            <person name="Looney B.P."/>
            <person name="Miyauchi S."/>
            <person name="Morin E."/>
            <person name="Drula E."/>
            <person name="Courty P.E."/>
            <person name="Chicoki N."/>
            <person name="Fauchery L."/>
            <person name="Kohler A."/>
            <person name="Kuo A."/>
            <person name="Labutti K."/>
            <person name="Pangilinan J."/>
            <person name="Lipzen A."/>
            <person name="Riley R."/>
            <person name="Andreopoulos W."/>
            <person name="He G."/>
            <person name="Johnson J."/>
            <person name="Barry K.W."/>
            <person name="Grigoriev I.V."/>
            <person name="Nagy L."/>
            <person name="Hibbett D."/>
            <person name="Henrissat B."/>
            <person name="Matheny P.B."/>
            <person name="Labbe J."/>
            <person name="Martin F."/>
        </authorList>
    </citation>
    <scope>NUCLEOTIDE SEQUENCE</scope>
    <source>
        <strain evidence="1">EC-137</strain>
    </source>
</reference>
<organism evidence="1 2">
    <name type="scientific">Vararia minispora EC-137</name>
    <dbReference type="NCBI Taxonomy" id="1314806"/>
    <lineage>
        <taxon>Eukaryota</taxon>
        <taxon>Fungi</taxon>
        <taxon>Dikarya</taxon>
        <taxon>Basidiomycota</taxon>
        <taxon>Agaricomycotina</taxon>
        <taxon>Agaricomycetes</taxon>
        <taxon>Russulales</taxon>
        <taxon>Lachnocladiaceae</taxon>
        <taxon>Vararia</taxon>
    </lineage>
</organism>
<accession>A0ACB8QAB1</accession>
<sequence>MTGSSTALLAVLDSASAGPHPHPAPEVSPPAPGCDAVLKIAHLGDCMGMLVRGEEIVWRSDEMWWSFNTPLQLGPASRTPPASAQVLTLPARADDILILASDGLSDNLWDEDVLDEVVRFRRARLPAAGVGTTPSKLGRKTLAGMLSEAL</sequence>
<comment type="caution">
    <text evidence="1">The sequence shown here is derived from an EMBL/GenBank/DDBJ whole genome shotgun (WGS) entry which is preliminary data.</text>
</comment>
<evidence type="ECO:0000313" key="2">
    <source>
        <dbReference type="Proteomes" id="UP000814128"/>
    </source>
</evidence>
<evidence type="ECO:0000313" key="1">
    <source>
        <dbReference type="EMBL" id="KAI0028658.1"/>
    </source>
</evidence>
<gene>
    <name evidence="1" type="ORF">K488DRAFT_13655</name>
</gene>